<organism evidence="2 3">
    <name type="scientific">Ethanoligenens harbinense (strain DSM 18485 / JCM 12961 / CGMCC 1.5033 / YUAN-3)</name>
    <dbReference type="NCBI Taxonomy" id="663278"/>
    <lineage>
        <taxon>Bacteria</taxon>
        <taxon>Bacillati</taxon>
        <taxon>Bacillota</taxon>
        <taxon>Clostridia</taxon>
        <taxon>Eubacteriales</taxon>
        <taxon>Oscillospiraceae</taxon>
        <taxon>Ethanoligenens</taxon>
    </lineage>
</organism>
<dbReference type="InterPro" id="IPR047721">
    <property type="entry name" value="DrmB"/>
</dbReference>
<proteinExistence type="predicted"/>
<dbReference type="eggNOG" id="ENOG502Z7NV">
    <property type="taxonomic scope" value="Bacteria"/>
</dbReference>
<evidence type="ECO:0000259" key="1">
    <source>
        <dbReference type="Pfam" id="PF09369"/>
    </source>
</evidence>
<dbReference type="Pfam" id="PF09369">
    <property type="entry name" value="MZB"/>
    <property type="match status" value="1"/>
</dbReference>
<name>E6U5Q1_ETHHY</name>
<dbReference type="AlphaFoldDB" id="E6U5Q1"/>
<sequence length="618" mass="68857">MARQFGSKQKPENTGEVRQSQLITTFGIGSIVDFVRDTVIIGGVDKWDRDDIYEDWEDRKLFNNNLQTLTGAEFFLAPKSASNIRFRKSNDVESYIFPRKLYCPICKHIIDAEELGNQQKKHNCFMPNPKKGGKPCGGHLVASRFILVCPNGHMEDFPYSWWVHHGNKCSSGKANPRIKMFNIDNRSDVDSLMVECEECQARRGMANAFAKNAFSGENGYPCSGHHPHLGINHHSECAEIVSARLRSSSSVYFPANMSALSIPPWSQRAVQAIEAAYENIQEMEEFGDAAVRKFIRRQVLTKVRDPITFEDLISAYTLVKDKKASSAMHSEGDVFAAEYDVLCRGNVTADEYVASKAIVPPAFKSIFESVTIVEKLTVISALIGFTRIQPWNGTIKDNPCLAPLSIEKKKWLPAVKLLGEGIFIKFDAKALDGWSTVVNDRYSQMAHELENSFFTNERFSSEYVAMHTFAHLFIRQLADDCGYSASSLKEKIYSTFHEGTSQTEMHGVLIYLSTSDAEGSLGGLISIGKDPKRLQAVLKNMLQKALWCSGDPLCASSMQQGFNSLNYAACHDCVLLPETSCEFRNVLLDRISVIGTADNPDLGLMGNIALELLGGDQQ</sequence>
<dbReference type="KEGG" id="eha:Ethha_1266"/>
<keyword evidence="3" id="KW-1185">Reference proteome</keyword>
<dbReference type="STRING" id="663278.Ethha_1266"/>
<dbReference type="EMBL" id="CP002400">
    <property type="protein sequence ID" value="ADU26810.1"/>
    <property type="molecule type" value="Genomic_DNA"/>
</dbReference>
<gene>
    <name evidence="2" type="ordered locus">Ethha_1266</name>
</gene>
<reference evidence="2 3" key="1">
    <citation type="submission" date="2010-12" db="EMBL/GenBank/DDBJ databases">
        <title>Complete sequence of Ethanoligenens harbinense YUAN-3.</title>
        <authorList>
            <person name="Lucas S."/>
            <person name="Copeland A."/>
            <person name="Lapidus A."/>
            <person name="Cheng J.-F."/>
            <person name="Bruce D."/>
            <person name="Goodwin L."/>
            <person name="Pitluck S."/>
            <person name="Chertkov O."/>
            <person name="Misra M."/>
            <person name="Detter J.C."/>
            <person name="Han C."/>
            <person name="Tapia R."/>
            <person name="Land M."/>
            <person name="Hauser L."/>
            <person name="Jeffries C."/>
            <person name="Kyrpides N."/>
            <person name="Ivanova N."/>
            <person name="Mikhailova N."/>
            <person name="Wang A."/>
            <person name="Mouttaki H."/>
            <person name="He Z."/>
            <person name="Zhou J."/>
            <person name="Hemme C.L."/>
            <person name="Woyke T."/>
        </authorList>
    </citation>
    <scope>NUCLEOTIDE SEQUENCE [LARGE SCALE GENOMIC DNA]</scope>
    <source>
        <strain evidence="3">DSM 18485 / JCM 12961 / CGMCC 1.5033 / YUAN-3</strain>
    </source>
</reference>
<protein>
    <recommendedName>
        <fullName evidence="1">MrfA-like Zn-binding domain-containing protein</fullName>
    </recommendedName>
</protein>
<evidence type="ECO:0000313" key="3">
    <source>
        <dbReference type="Proteomes" id="UP000001551"/>
    </source>
</evidence>
<dbReference type="NCBIfam" id="NF038324">
    <property type="entry name" value="DrmB_fam"/>
    <property type="match status" value="1"/>
</dbReference>
<dbReference type="InterPro" id="IPR018973">
    <property type="entry name" value="MZB"/>
</dbReference>
<dbReference type="RefSeq" id="WP_013485166.1">
    <property type="nucleotide sequence ID" value="NC_014828.1"/>
</dbReference>
<accession>E6U5Q1</accession>
<dbReference type="Proteomes" id="UP000001551">
    <property type="component" value="Chromosome"/>
</dbReference>
<evidence type="ECO:0000313" key="2">
    <source>
        <dbReference type="EMBL" id="ADU26810.1"/>
    </source>
</evidence>
<feature type="domain" description="MrfA-like Zn-binding" evidence="1">
    <location>
        <begin position="469"/>
        <end position="574"/>
    </location>
</feature>
<dbReference type="HOGENOM" id="CLU_020062_0_0_9"/>